<proteinExistence type="predicted"/>
<dbReference type="RefSeq" id="WP_305010507.1">
    <property type="nucleotide sequence ID" value="NZ_JAUQSX010000002.1"/>
</dbReference>
<comment type="caution">
    <text evidence="1">The sequence shown here is derived from an EMBL/GenBank/DDBJ whole genome shotgun (WGS) entry which is preliminary data.</text>
</comment>
<accession>A0ABT9A7K6</accession>
<keyword evidence="2" id="KW-1185">Reference proteome</keyword>
<dbReference type="Pfam" id="PF26622">
    <property type="entry name" value="DUF8199"/>
    <property type="match status" value="1"/>
</dbReference>
<evidence type="ECO:0000313" key="1">
    <source>
        <dbReference type="EMBL" id="MDO7845819.1"/>
    </source>
</evidence>
<reference evidence="1" key="1">
    <citation type="submission" date="2023-07" db="EMBL/GenBank/DDBJ databases">
        <authorList>
            <person name="Kim M.K."/>
        </authorList>
    </citation>
    <scope>NUCLEOTIDE SEQUENCE</scope>
    <source>
        <strain evidence="1">M29</strain>
    </source>
</reference>
<protein>
    <submittedName>
        <fullName evidence="1">Uncharacterized protein</fullName>
    </submittedName>
</protein>
<name>A0ABT9A7K6_9BACT</name>
<dbReference type="EMBL" id="JAUQSX010000002">
    <property type="protein sequence ID" value="MDO7845819.1"/>
    <property type="molecule type" value="Genomic_DNA"/>
</dbReference>
<dbReference type="Proteomes" id="UP001167796">
    <property type="component" value="Unassembled WGS sequence"/>
</dbReference>
<organism evidence="1 2">
    <name type="scientific">Hymenobacter mellowenesis</name>
    <dbReference type="NCBI Taxonomy" id="3063995"/>
    <lineage>
        <taxon>Bacteria</taxon>
        <taxon>Pseudomonadati</taxon>
        <taxon>Bacteroidota</taxon>
        <taxon>Cytophagia</taxon>
        <taxon>Cytophagales</taxon>
        <taxon>Hymenobacteraceae</taxon>
        <taxon>Hymenobacter</taxon>
    </lineage>
</organism>
<evidence type="ECO:0000313" key="2">
    <source>
        <dbReference type="Proteomes" id="UP001167796"/>
    </source>
</evidence>
<sequence length="146" mass="15586">MPCHSVFRRFVSLLLAVLVLTTSVGFTVQRLTCRMSGRITVALSVAGRADLRGCTDEMTPATPVAKDNCCDFSKQLHKLSTPSHELAVKVLVLGPMLALLPSTPSWPKPAFTSLPLANAPLWFAADSSPPPRGGRGLLAFVCTLVV</sequence>
<dbReference type="InterPro" id="IPR058512">
    <property type="entry name" value="DUF8199"/>
</dbReference>
<gene>
    <name evidence="1" type="ORF">Q5H92_05580</name>
</gene>